<dbReference type="Gene3D" id="3.40.50.12710">
    <property type="match status" value="1"/>
</dbReference>
<keyword evidence="4" id="KW-1185">Reference proteome</keyword>
<comment type="caution">
    <text evidence="3">The sequence shown here is derived from an EMBL/GenBank/DDBJ whole genome shotgun (WGS) entry which is preliminary data.</text>
</comment>
<proteinExistence type="predicted"/>
<evidence type="ECO:0000313" key="3">
    <source>
        <dbReference type="EMBL" id="NBC37092.1"/>
    </source>
</evidence>
<dbReference type="InterPro" id="IPR003788">
    <property type="entry name" value="NDUFAF7"/>
</dbReference>
<name>A0ABW9XEX2_9SPHN</name>
<organism evidence="3 4">
    <name type="scientific">Novosphingobium ovatum</name>
    <dbReference type="NCBI Taxonomy" id="1908523"/>
    <lineage>
        <taxon>Bacteria</taxon>
        <taxon>Pseudomonadati</taxon>
        <taxon>Pseudomonadota</taxon>
        <taxon>Alphaproteobacteria</taxon>
        <taxon>Sphingomonadales</taxon>
        <taxon>Sphingomonadaceae</taxon>
        <taxon>Novosphingobium</taxon>
    </lineage>
</organism>
<evidence type="ECO:0000256" key="2">
    <source>
        <dbReference type="ARBA" id="ARBA00022679"/>
    </source>
</evidence>
<dbReference type="PANTHER" id="PTHR12049">
    <property type="entry name" value="PROTEIN ARGININE METHYLTRANSFERASE NDUFAF7, MITOCHONDRIAL"/>
    <property type="match status" value="1"/>
</dbReference>
<gene>
    <name evidence="3" type="ORF">GTZ99_11040</name>
</gene>
<dbReference type="SUPFAM" id="SSF53335">
    <property type="entry name" value="S-adenosyl-L-methionine-dependent methyltransferases"/>
    <property type="match status" value="1"/>
</dbReference>
<dbReference type="RefSeq" id="WP_161718827.1">
    <property type="nucleotide sequence ID" value="NZ_JAAAPO010000004.1"/>
</dbReference>
<dbReference type="PANTHER" id="PTHR12049:SF7">
    <property type="entry name" value="PROTEIN ARGININE METHYLTRANSFERASE NDUFAF7, MITOCHONDRIAL"/>
    <property type="match status" value="1"/>
</dbReference>
<protein>
    <submittedName>
        <fullName evidence="3">Class I SAM-dependent methyltransferase</fullName>
    </submittedName>
</protein>
<keyword evidence="2" id="KW-0808">Transferase</keyword>
<dbReference type="GO" id="GO:0032259">
    <property type="term" value="P:methylation"/>
    <property type="evidence" value="ECO:0007669"/>
    <property type="project" value="UniProtKB-KW"/>
</dbReference>
<keyword evidence="1 3" id="KW-0489">Methyltransferase</keyword>
<dbReference type="InterPro" id="IPR038375">
    <property type="entry name" value="NDUFAF7_sf"/>
</dbReference>
<accession>A0ABW9XEX2</accession>
<dbReference type="InterPro" id="IPR029063">
    <property type="entry name" value="SAM-dependent_MTases_sf"/>
</dbReference>
<dbReference type="EMBL" id="JAAAPO010000004">
    <property type="protein sequence ID" value="NBC37092.1"/>
    <property type="molecule type" value="Genomic_DNA"/>
</dbReference>
<dbReference type="Proteomes" id="UP000753724">
    <property type="component" value="Unassembled WGS sequence"/>
</dbReference>
<sequence>MADDTALGAQFRRLIANHGAIPITLWMAQANAAYYAARDPLGAAGDFITAPEISQMFGEMVGIALADVWRRAGAPADVLYVEPGPGRGTLARDALRVAARFGLRPRVHFVETSPVLRQAQAGLFPDAVWHDDLGTIPDDAPILLVANEFLDALPLRQLVRTPQGWRERMVGLDSRADDARFVPVAGNMPMDAAVRPEWRDLPAGTIVESCPAAAAVMGQIGARLAAQGGAALVIDYGHATPQVGSSLQALRAHAHADPFADPGSADLTWLVDFATAADAATAQGARACPLATQGDWLAAMGMGDRARALIAAAPDRTDDVGRALHRLTAPDQMGTLFKVLGLFGGGWPAPHGFPPAA</sequence>
<evidence type="ECO:0000313" key="4">
    <source>
        <dbReference type="Proteomes" id="UP000753724"/>
    </source>
</evidence>
<dbReference type="Pfam" id="PF02636">
    <property type="entry name" value="Methyltransf_28"/>
    <property type="match status" value="1"/>
</dbReference>
<dbReference type="GO" id="GO:0008168">
    <property type="term" value="F:methyltransferase activity"/>
    <property type="evidence" value="ECO:0007669"/>
    <property type="project" value="UniProtKB-KW"/>
</dbReference>
<reference evidence="4" key="1">
    <citation type="submission" date="2020-01" db="EMBL/GenBank/DDBJ databases">
        <title>Sphingomonas sp. strain CSW-10.</title>
        <authorList>
            <person name="Chen W.-M."/>
        </authorList>
    </citation>
    <scope>NUCLEOTIDE SEQUENCE [LARGE SCALE GENOMIC DNA]</scope>
    <source>
        <strain evidence="4">FSY-8</strain>
    </source>
</reference>
<evidence type="ECO:0000256" key="1">
    <source>
        <dbReference type="ARBA" id="ARBA00022603"/>
    </source>
</evidence>